<evidence type="ECO:0000256" key="9">
    <source>
        <dbReference type="SAM" id="MobiDB-lite"/>
    </source>
</evidence>
<keyword evidence="8" id="KW-0807">Transducer</keyword>
<feature type="compositionally biased region" description="Polar residues" evidence="9">
    <location>
        <begin position="246"/>
        <end position="261"/>
    </location>
</feature>
<reference evidence="12 13" key="1">
    <citation type="submission" date="2024-02" db="EMBL/GenBank/DDBJ databases">
        <title>Chromosome-scale genome assembly of the rough periwinkle Littorina saxatilis.</title>
        <authorList>
            <person name="De Jode A."/>
            <person name="Faria R."/>
            <person name="Formenti G."/>
            <person name="Sims Y."/>
            <person name="Smith T.P."/>
            <person name="Tracey A."/>
            <person name="Wood J.M.D."/>
            <person name="Zagrodzka Z.B."/>
            <person name="Johannesson K."/>
            <person name="Butlin R.K."/>
            <person name="Leder E.H."/>
        </authorList>
    </citation>
    <scope>NUCLEOTIDE SEQUENCE [LARGE SCALE GENOMIC DNA]</scope>
    <source>
        <strain evidence="12">Snail1</strain>
        <tissue evidence="12">Muscle</tissue>
    </source>
</reference>
<feature type="transmembrane region" description="Helical" evidence="10">
    <location>
        <begin position="361"/>
        <end position="388"/>
    </location>
</feature>
<keyword evidence="7" id="KW-0675">Receptor</keyword>
<dbReference type="GO" id="GO:0043410">
    <property type="term" value="P:positive regulation of MAPK cascade"/>
    <property type="evidence" value="ECO:0007669"/>
    <property type="project" value="TreeGrafter"/>
</dbReference>
<dbReference type="PRINTS" id="PR00237">
    <property type="entry name" value="GPCRRHODOPSN"/>
</dbReference>
<dbReference type="InterPro" id="IPR017452">
    <property type="entry name" value="GPCR_Rhodpsn_7TM"/>
</dbReference>
<dbReference type="Proteomes" id="UP001374579">
    <property type="component" value="Unassembled WGS sequence"/>
</dbReference>
<evidence type="ECO:0000313" key="13">
    <source>
        <dbReference type="Proteomes" id="UP001374579"/>
    </source>
</evidence>
<dbReference type="AlphaFoldDB" id="A0AAN9BMT8"/>
<feature type="domain" description="G-protein coupled receptors family 1 profile" evidence="11">
    <location>
        <begin position="56"/>
        <end position="416"/>
    </location>
</feature>
<proteinExistence type="predicted"/>
<name>A0AAN9BMT8_9CAEN</name>
<keyword evidence="4 10" id="KW-1133">Transmembrane helix</keyword>
<evidence type="ECO:0000313" key="12">
    <source>
        <dbReference type="EMBL" id="KAK7108402.1"/>
    </source>
</evidence>
<evidence type="ECO:0000256" key="4">
    <source>
        <dbReference type="ARBA" id="ARBA00022989"/>
    </source>
</evidence>
<evidence type="ECO:0000256" key="5">
    <source>
        <dbReference type="ARBA" id="ARBA00023040"/>
    </source>
</evidence>
<evidence type="ECO:0000259" key="11">
    <source>
        <dbReference type="PROSITE" id="PS50262"/>
    </source>
</evidence>
<feature type="transmembrane region" description="Helical" evidence="10">
    <location>
        <begin position="77"/>
        <end position="99"/>
    </location>
</feature>
<dbReference type="GO" id="GO:0005886">
    <property type="term" value="C:plasma membrane"/>
    <property type="evidence" value="ECO:0007669"/>
    <property type="project" value="UniProtKB-SubCell"/>
</dbReference>
<feature type="transmembrane region" description="Helical" evidence="10">
    <location>
        <begin position="400"/>
        <end position="419"/>
    </location>
</feature>
<keyword evidence="13" id="KW-1185">Reference proteome</keyword>
<keyword evidence="2" id="KW-1003">Cell membrane</keyword>
<evidence type="ECO:0000256" key="8">
    <source>
        <dbReference type="ARBA" id="ARBA00023224"/>
    </source>
</evidence>
<feature type="transmembrane region" description="Helical" evidence="10">
    <location>
        <begin position="157"/>
        <end position="179"/>
    </location>
</feature>
<dbReference type="Pfam" id="PF00001">
    <property type="entry name" value="7tm_1"/>
    <property type="match status" value="1"/>
</dbReference>
<dbReference type="InterPro" id="IPR000276">
    <property type="entry name" value="GPCR_Rhodpsn"/>
</dbReference>
<evidence type="ECO:0000256" key="3">
    <source>
        <dbReference type="ARBA" id="ARBA00022692"/>
    </source>
</evidence>
<keyword evidence="3 10" id="KW-0812">Transmembrane</keyword>
<feature type="region of interest" description="Disordered" evidence="9">
    <location>
        <begin position="242"/>
        <end position="306"/>
    </location>
</feature>
<keyword evidence="5" id="KW-0297">G-protein coupled receptor</keyword>
<evidence type="ECO:0000256" key="10">
    <source>
        <dbReference type="SAM" id="Phobius"/>
    </source>
</evidence>
<evidence type="ECO:0000256" key="1">
    <source>
        <dbReference type="ARBA" id="ARBA00004651"/>
    </source>
</evidence>
<comment type="subcellular location">
    <subcellularLocation>
        <location evidence="1">Cell membrane</location>
        <topology evidence="1">Multi-pass membrane protein</topology>
    </subcellularLocation>
</comment>
<dbReference type="EMBL" id="JBAMIC010000004">
    <property type="protein sequence ID" value="KAK7108402.1"/>
    <property type="molecule type" value="Genomic_DNA"/>
</dbReference>
<evidence type="ECO:0000256" key="6">
    <source>
        <dbReference type="ARBA" id="ARBA00023136"/>
    </source>
</evidence>
<feature type="transmembrane region" description="Helical" evidence="10">
    <location>
        <begin position="115"/>
        <end position="136"/>
    </location>
</feature>
<protein>
    <recommendedName>
        <fullName evidence="11">G-protein coupled receptors family 1 profile domain-containing protein</fullName>
    </recommendedName>
</protein>
<organism evidence="12 13">
    <name type="scientific">Littorina saxatilis</name>
    <dbReference type="NCBI Taxonomy" id="31220"/>
    <lineage>
        <taxon>Eukaryota</taxon>
        <taxon>Metazoa</taxon>
        <taxon>Spiralia</taxon>
        <taxon>Lophotrochozoa</taxon>
        <taxon>Mollusca</taxon>
        <taxon>Gastropoda</taxon>
        <taxon>Caenogastropoda</taxon>
        <taxon>Littorinimorpha</taxon>
        <taxon>Littorinoidea</taxon>
        <taxon>Littorinidae</taxon>
        <taxon>Littorina</taxon>
    </lineage>
</organism>
<dbReference type="PROSITE" id="PS50262">
    <property type="entry name" value="G_PROTEIN_RECEP_F1_2"/>
    <property type="match status" value="1"/>
</dbReference>
<dbReference type="Gene3D" id="1.20.1070.10">
    <property type="entry name" value="Rhodopsin 7-helix transmembrane proteins"/>
    <property type="match status" value="2"/>
</dbReference>
<dbReference type="SUPFAM" id="SSF81321">
    <property type="entry name" value="Family A G protein-coupled receptor-like"/>
    <property type="match status" value="1"/>
</dbReference>
<accession>A0AAN9BMT8</accession>
<evidence type="ECO:0000256" key="2">
    <source>
        <dbReference type="ARBA" id="ARBA00022475"/>
    </source>
</evidence>
<evidence type="ECO:0000256" key="7">
    <source>
        <dbReference type="ARBA" id="ARBA00023170"/>
    </source>
</evidence>
<sequence>MKMNSTLLTTTTSLPIDVIATTGEDDEEEELSLLPLPWIAVAIVCVGVAITTAVGGNMLILLSYWRDPLLRNVHNLYLVHLAVCDCLLGGISMPLYLIYTVMNFTWPMGKVMCRLFMVEDFTLCTFSTMIVVLVAYDRLALVKLGVDYETTETRCRAYFKLTVCWLFSFLFNSPAILLWETITGRSVIPSDDCDVEFHGHFVYVLVTEVIAFAVPFFSLTVISVLLLLALNQRRNKVGIGLKGSVQGRQSPKPVQQGTMQLRHSPEQVRKSQNLMTTSMETLDLSQSKTARQDGPSDGPSGNYNSDVTASTASGSVPCSTASVSVPYSTASVSVPYSTVRRNRRSIHVNKRTLAKKREKRVTLILAGLVLTLAVCWLPYTICTIIIAACDECVNEDLNEFANWLLWFKSCVNPFLYAYMSPRFRMNFLKLLGPLCPQACRKRRKRRKH</sequence>
<feature type="compositionally biased region" description="Polar residues" evidence="9">
    <location>
        <begin position="270"/>
        <end position="289"/>
    </location>
</feature>
<dbReference type="PANTHER" id="PTHR24248">
    <property type="entry name" value="ADRENERGIC RECEPTOR-RELATED G-PROTEIN COUPLED RECEPTOR"/>
    <property type="match status" value="1"/>
</dbReference>
<dbReference type="GO" id="GO:0071880">
    <property type="term" value="P:adenylate cyclase-activating adrenergic receptor signaling pathway"/>
    <property type="evidence" value="ECO:0007669"/>
    <property type="project" value="TreeGrafter"/>
</dbReference>
<comment type="caution">
    <text evidence="12">The sequence shown here is derived from an EMBL/GenBank/DDBJ whole genome shotgun (WGS) entry which is preliminary data.</text>
</comment>
<feature type="transmembrane region" description="Helical" evidence="10">
    <location>
        <begin position="36"/>
        <end position="65"/>
    </location>
</feature>
<gene>
    <name evidence="12" type="ORF">V1264_016147</name>
</gene>
<dbReference type="GO" id="GO:0004930">
    <property type="term" value="F:G protein-coupled receptor activity"/>
    <property type="evidence" value="ECO:0007669"/>
    <property type="project" value="UniProtKB-KW"/>
</dbReference>
<dbReference type="PANTHER" id="PTHR24248:SF120">
    <property type="entry name" value="G-PROTEIN COUPLED RECEPTORS FAMILY 1 PROFILE DOMAIN-CONTAINING PROTEIN"/>
    <property type="match status" value="1"/>
</dbReference>
<feature type="transmembrane region" description="Helical" evidence="10">
    <location>
        <begin position="209"/>
        <end position="230"/>
    </location>
</feature>
<keyword evidence="6 10" id="KW-0472">Membrane</keyword>